<accession>A0A645DK60</accession>
<proteinExistence type="predicted"/>
<organism evidence="1">
    <name type="scientific">bioreactor metagenome</name>
    <dbReference type="NCBI Taxonomy" id="1076179"/>
    <lineage>
        <taxon>unclassified sequences</taxon>
        <taxon>metagenomes</taxon>
        <taxon>ecological metagenomes</taxon>
    </lineage>
</organism>
<reference evidence="1" key="1">
    <citation type="submission" date="2019-08" db="EMBL/GenBank/DDBJ databases">
        <authorList>
            <person name="Kucharzyk K."/>
            <person name="Murdoch R.W."/>
            <person name="Higgins S."/>
            <person name="Loffler F."/>
        </authorList>
    </citation>
    <scope>NUCLEOTIDE SEQUENCE</scope>
</reference>
<dbReference type="EMBL" id="VSSQ01037081">
    <property type="protein sequence ID" value="MPM89689.1"/>
    <property type="molecule type" value="Genomic_DNA"/>
</dbReference>
<comment type="caution">
    <text evidence="1">The sequence shown here is derived from an EMBL/GenBank/DDBJ whole genome shotgun (WGS) entry which is preliminary data.</text>
</comment>
<gene>
    <name evidence="1" type="ORF">SDC9_136801</name>
</gene>
<dbReference type="AlphaFoldDB" id="A0A645DK60"/>
<evidence type="ECO:0000313" key="1">
    <source>
        <dbReference type="EMBL" id="MPM89689.1"/>
    </source>
</evidence>
<name>A0A645DK60_9ZZZZ</name>
<protein>
    <submittedName>
        <fullName evidence="1">Uncharacterized protein</fullName>
    </submittedName>
</protein>
<sequence length="33" mass="3664">MNLRCINPVVDGDDLDALVIRHLESRNGRITTG</sequence>